<dbReference type="Proteomes" id="UP000198606">
    <property type="component" value="Unassembled WGS sequence"/>
</dbReference>
<dbReference type="AlphaFoldDB" id="A0A1G8NUB9"/>
<dbReference type="STRING" id="29435.SAMN05216588_12618"/>
<protein>
    <submittedName>
        <fullName evidence="1">Uncharacterized protein</fullName>
    </submittedName>
</protein>
<reference evidence="1 2" key="1">
    <citation type="submission" date="2016-10" db="EMBL/GenBank/DDBJ databases">
        <authorList>
            <person name="de Groot N.N."/>
        </authorList>
    </citation>
    <scope>NUCLEOTIDE SEQUENCE [LARGE SCALE GENOMIC DNA]</scope>
    <source>
        <strain evidence="1 2">LMG 18387</strain>
    </source>
</reference>
<name>A0A1G8NUB9_9GAMM</name>
<gene>
    <name evidence="1" type="ORF">SAMN05216588_12618</name>
</gene>
<evidence type="ECO:0000313" key="2">
    <source>
        <dbReference type="Proteomes" id="UP000198606"/>
    </source>
</evidence>
<accession>A0A1G8NUB9</accession>
<sequence length="111" mass="12601">MSARGKTVHDIFVGEIRCRLRESTLPFQLFNSLDEIHLLKLSAHQLLLKIKQAIVQLEHSFFHNALVTDTNKSLAYFLNRISARHSACKPIKHLASLPEQFVKSVAPKVAQ</sequence>
<evidence type="ECO:0000313" key="1">
    <source>
        <dbReference type="EMBL" id="SDI83812.1"/>
    </source>
</evidence>
<dbReference type="EMBL" id="FNDG01000026">
    <property type="protein sequence ID" value="SDI83812.1"/>
    <property type="molecule type" value="Genomic_DNA"/>
</dbReference>
<organism evidence="1 2">
    <name type="scientific">Phytopseudomonas flavescens</name>
    <dbReference type="NCBI Taxonomy" id="29435"/>
    <lineage>
        <taxon>Bacteria</taxon>
        <taxon>Pseudomonadati</taxon>
        <taxon>Pseudomonadota</taxon>
        <taxon>Gammaproteobacteria</taxon>
        <taxon>Pseudomonadales</taxon>
        <taxon>Pseudomonadaceae</taxon>
        <taxon>Phytopseudomonas</taxon>
    </lineage>
</organism>
<proteinExistence type="predicted"/>